<organism evidence="4 5">
    <name type="scientific">Sporothrix bragantina</name>
    <dbReference type="NCBI Taxonomy" id="671064"/>
    <lineage>
        <taxon>Eukaryota</taxon>
        <taxon>Fungi</taxon>
        <taxon>Dikarya</taxon>
        <taxon>Ascomycota</taxon>
        <taxon>Pezizomycotina</taxon>
        <taxon>Sordariomycetes</taxon>
        <taxon>Sordariomycetidae</taxon>
        <taxon>Ophiostomatales</taxon>
        <taxon>Ophiostomataceae</taxon>
        <taxon>Sporothrix</taxon>
    </lineage>
</organism>
<dbReference type="PANTHER" id="PTHR14445:SF36">
    <property type="entry name" value="FI03272P-RELATED"/>
    <property type="match status" value="1"/>
</dbReference>
<feature type="compositionally biased region" description="Polar residues" evidence="2">
    <location>
        <begin position="299"/>
        <end position="310"/>
    </location>
</feature>
<feature type="compositionally biased region" description="Polar residues" evidence="2">
    <location>
        <begin position="202"/>
        <end position="213"/>
    </location>
</feature>
<dbReference type="SMART" id="SM00444">
    <property type="entry name" value="GYF"/>
    <property type="match status" value="1"/>
</dbReference>
<dbReference type="InterPro" id="IPR051640">
    <property type="entry name" value="GRB10-interact_GYF"/>
</dbReference>
<dbReference type="CDD" id="cd00072">
    <property type="entry name" value="GYF"/>
    <property type="match status" value="1"/>
</dbReference>
<feature type="region of interest" description="Disordered" evidence="2">
    <location>
        <begin position="451"/>
        <end position="497"/>
    </location>
</feature>
<feature type="compositionally biased region" description="Low complexity" evidence="2">
    <location>
        <begin position="1"/>
        <end position="17"/>
    </location>
</feature>
<reference evidence="4 5" key="1">
    <citation type="submission" date="2024-01" db="EMBL/GenBank/DDBJ databases">
        <authorList>
            <person name="Allen C."/>
            <person name="Tagirdzhanova G."/>
        </authorList>
    </citation>
    <scope>NUCLEOTIDE SEQUENCE [LARGE SCALE GENOMIC DNA]</scope>
</reference>
<dbReference type="SUPFAM" id="SSF55277">
    <property type="entry name" value="GYF domain"/>
    <property type="match status" value="1"/>
</dbReference>
<feature type="compositionally biased region" description="Low complexity" evidence="2">
    <location>
        <begin position="214"/>
        <end position="232"/>
    </location>
</feature>
<feature type="compositionally biased region" description="Polar residues" evidence="2">
    <location>
        <begin position="682"/>
        <end position="706"/>
    </location>
</feature>
<evidence type="ECO:0000313" key="5">
    <source>
        <dbReference type="Proteomes" id="UP001642406"/>
    </source>
</evidence>
<feature type="region of interest" description="Disordered" evidence="2">
    <location>
        <begin position="1"/>
        <end position="81"/>
    </location>
</feature>
<feature type="domain" description="GYF" evidence="3">
    <location>
        <begin position="733"/>
        <end position="781"/>
    </location>
</feature>
<feature type="compositionally biased region" description="Polar residues" evidence="2">
    <location>
        <begin position="1128"/>
        <end position="1146"/>
    </location>
</feature>
<feature type="coiled-coil region" evidence="1">
    <location>
        <begin position="1182"/>
        <end position="1210"/>
    </location>
</feature>
<feature type="compositionally biased region" description="Polar residues" evidence="2">
    <location>
        <begin position="48"/>
        <end position="59"/>
    </location>
</feature>
<dbReference type="Gene3D" id="3.30.1490.40">
    <property type="match status" value="1"/>
</dbReference>
<dbReference type="PROSITE" id="PS50829">
    <property type="entry name" value="GYF"/>
    <property type="match status" value="1"/>
</dbReference>
<feature type="compositionally biased region" description="Polar residues" evidence="2">
    <location>
        <begin position="620"/>
        <end position="635"/>
    </location>
</feature>
<feature type="compositionally biased region" description="Gly residues" evidence="2">
    <location>
        <begin position="179"/>
        <end position="195"/>
    </location>
</feature>
<feature type="compositionally biased region" description="Basic and acidic residues" evidence="2">
    <location>
        <begin position="402"/>
        <end position="412"/>
    </location>
</feature>
<keyword evidence="5" id="KW-1185">Reference proteome</keyword>
<feature type="region of interest" description="Disordered" evidence="2">
    <location>
        <begin position="620"/>
        <end position="724"/>
    </location>
</feature>
<feature type="compositionally biased region" description="Polar residues" evidence="2">
    <location>
        <begin position="1075"/>
        <end position="1084"/>
    </location>
</feature>
<proteinExistence type="predicted"/>
<evidence type="ECO:0000256" key="2">
    <source>
        <dbReference type="SAM" id="MobiDB-lite"/>
    </source>
</evidence>
<name>A0ABP0CYX8_9PEZI</name>
<feature type="region of interest" description="Disordered" evidence="2">
    <location>
        <begin position="169"/>
        <end position="330"/>
    </location>
</feature>
<feature type="region of interest" description="Disordered" evidence="2">
    <location>
        <begin position="880"/>
        <end position="901"/>
    </location>
</feature>
<evidence type="ECO:0000256" key="1">
    <source>
        <dbReference type="SAM" id="Coils"/>
    </source>
</evidence>
<dbReference type="EMBL" id="CAWUHC010000159">
    <property type="protein sequence ID" value="CAK7236476.1"/>
    <property type="molecule type" value="Genomic_DNA"/>
</dbReference>
<gene>
    <name evidence="4" type="primary">SMY2</name>
    <name evidence="4" type="ORF">SBRCBS47491_009651</name>
</gene>
<protein>
    <submittedName>
        <fullName evidence="4">Kinesin-like protein</fullName>
    </submittedName>
</protein>
<sequence>MSSNTPASFASAAAGQSRGARPGEGDWSRRDGRSANGTLTFRRPSAAVVNQQSQTTLDASTPALPSVTESPAARPNLPAFDGSLRYSRDQLLDIFKGTPQTAIDVSNLFVGGWSTTQVNGAPRGWGKSSEGTIPQDPTVCWDSNGNVAPIGLQQMTEEEKEVFADVNSTLKPQQPKDGGQVGNASGGGNGGGGNAVGAANGRKTSISQASGYGNNTSNNTNNTPSSISSSRPATRRRETYDTNPFPAGGLASPLSNRTPREESSWFGSRKNTDAKDFLQQAQPTDEAEEELASAASARPPNTSTLGRSNTAGSVLGGSSSLWSASGSAPAPTAGAFGSFALPSTTGDKRFGSVRGESRLAHLLPKHDGADAVASGTKPAAGTSNAITSPVGAATAGSAISKDSWRARPRTDTDPFGDDGGLVSTTSQNSTSFDTPVKATKSDFGLSGLNIGSSLDEDAAGSPETNPFRSPPAERSGGGNGEGEHASHAPAPNAGAIGSSAGLDHAAVFGSVRGGYPTTNFDGSDRSQTSSVGAKGFSSFGNIAGWGNPLTSSTPDRDRTVFASAFGNSLFSPGTGELQSPGFGGGVPGGGVFGAPGASGTGSLRTNTSKLGALFPASMQAQMSANQEQEGGSLSDSVPDLRQINPLGAIGREAVSSQARDADIGSIRPGRGLFDDPMDSNRGGPSNIFTTEQSSQANMLASASSPLPQHFESGPRPNADTPLNAPRTMVMPDRMRWVYLDPQGQTQGPFTGLEMNDWYKANFFTADLRVRKVEDTEFEPLGQLIRRIGNSREPFLVPQIGVAHGQPSLSGTFAHGDRGTVIPPLVGAFPSYGRTLTAEEQNNLERRKQEEQYVLARQREMLAVQHHAPFNAARPGAVGVPGGALHHHSSAHSLQSQPSFGSMTSPLATGPPPIPGHLGAASGFFDHSGLPPTSQPLATASTEFLRDDFSLQDRQMLSGILPTLGAAGGFPSQQASSNLNSDMGSLGYLPSIDQLQKDPQGFSERLKEFKQYREQFDASEAENFQGETSLMPTPAPIKQQATAADIVDEITLERQAQGGATSASGDEVSEPVASLSLTQQVQKTQAEAAAAKRRGTQIDEPAESSQPDLPMPFPPPQGAASTPLAAPTAQRTRSTLPDQYATSQSRSETPENGAAGTTQPPPLAPWARDPGSESHRGPSLKEIQEAEAKKAAKAEEIAAAARKTAAEQEAALLREREKAAAALAPGLPTSSTWGNGTPTASSAAIAAAPASPWAKATNVKPNVVAPTTGGAAHSVVDKKKTLADIQREEEARKQKTRELVSQSPLASSSYAGKRYADLASRGQPPAAPSPIATSASPVSVAAGWATVGAGGKVKTPTAVPAARSVSAAVATMKPAVAPIVSRSTSRQLSGTSGKVEGGVAMDEFNKWLHREVSRGIADDIDVNMFVDTLLQLPLDQSIISEAVYGSSKTMDGRHFAEEFIRRKKLAERGVVEKQASEVKTGGGWSEVAKKGGNNVVQKEESMPAGFKVVPSRKKGKK</sequence>
<feature type="region of interest" description="Disordered" evidence="2">
    <location>
        <begin position="369"/>
        <end position="438"/>
    </location>
</feature>
<accession>A0ABP0CYX8</accession>
<comment type="caution">
    <text evidence="4">The sequence shown here is derived from an EMBL/GenBank/DDBJ whole genome shotgun (WGS) entry which is preliminary data.</text>
</comment>
<dbReference type="InterPro" id="IPR035445">
    <property type="entry name" value="GYF-like_dom_sf"/>
</dbReference>
<feature type="compositionally biased region" description="Polar residues" evidence="2">
    <location>
        <begin position="422"/>
        <end position="433"/>
    </location>
</feature>
<dbReference type="Proteomes" id="UP001642406">
    <property type="component" value="Unassembled WGS sequence"/>
</dbReference>
<keyword evidence="1" id="KW-0175">Coiled coil</keyword>
<feature type="compositionally biased region" description="Basic and acidic residues" evidence="2">
    <location>
        <begin position="21"/>
        <end position="33"/>
    </location>
</feature>
<feature type="compositionally biased region" description="Low complexity" evidence="2">
    <location>
        <begin position="311"/>
        <end position="330"/>
    </location>
</feature>
<evidence type="ECO:0000313" key="4">
    <source>
        <dbReference type="EMBL" id="CAK7236476.1"/>
    </source>
</evidence>
<feature type="region of interest" description="Disordered" evidence="2">
    <location>
        <begin position="1075"/>
        <end position="1178"/>
    </location>
</feature>
<dbReference type="Pfam" id="PF02213">
    <property type="entry name" value="GYF"/>
    <property type="match status" value="1"/>
</dbReference>
<dbReference type="InterPro" id="IPR003169">
    <property type="entry name" value="GYF"/>
</dbReference>
<dbReference type="PANTHER" id="PTHR14445">
    <property type="entry name" value="GRB10 INTERACTING GYF PROTEIN"/>
    <property type="match status" value="1"/>
</dbReference>
<evidence type="ECO:0000259" key="3">
    <source>
        <dbReference type="PROSITE" id="PS50829"/>
    </source>
</evidence>